<dbReference type="GeneID" id="107433892"/>
<dbReference type="Proteomes" id="UP001652623">
    <property type="component" value="Chromosome 4"/>
</dbReference>
<feature type="region of interest" description="Disordered" evidence="1">
    <location>
        <begin position="77"/>
        <end position="96"/>
    </location>
</feature>
<feature type="transmembrane region" description="Helical" evidence="2">
    <location>
        <begin position="229"/>
        <end position="249"/>
    </location>
</feature>
<evidence type="ECO:0000256" key="2">
    <source>
        <dbReference type="SAM" id="Phobius"/>
    </source>
</evidence>
<organism evidence="3 4">
    <name type="scientific">Ziziphus jujuba</name>
    <name type="common">Chinese jujube</name>
    <name type="synonym">Ziziphus sativa</name>
    <dbReference type="NCBI Taxonomy" id="326968"/>
    <lineage>
        <taxon>Eukaryota</taxon>
        <taxon>Viridiplantae</taxon>
        <taxon>Streptophyta</taxon>
        <taxon>Embryophyta</taxon>
        <taxon>Tracheophyta</taxon>
        <taxon>Spermatophyta</taxon>
        <taxon>Magnoliopsida</taxon>
        <taxon>eudicotyledons</taxon>
        <taxon>Gunneridae</taxon>
        <taxon>Pentapetalae</taxon>
        <taxon>rosids</taxon>
        <taxon>fabids</taxon>
        <taxon>Rosales</taxon>
        <taxon>Rhamnaceae</taxon>
        <taxon>Paliureae</taxon>
        <taxon>Ziziphus</taxon>
    </lineage>
</organism>
<dbReference type="PANTHER" id="PTHR36009">
    <property type="match status" value="1"/>
</dbReference>
<dbReference type="AlphaFoldDB" id="A0A6P4BNK7"/>
<dbReference type="PANTHER" id="PTHR36009:SF3">
    <property type="entry name" value="TRANSMEMBRANE PROTEIN"/>
    <property type="match status" value="1"/>
</dbReference>
<proteinExistence type="predicted"/>
<dbReference type="RefSeq" id="XP_015900762.1">
    <property type="nucleotide sequence ID" value="XM_016045276.4"/>
</dbReference>
<keyword evidence="3" id="KW-1185">Reference proteome</keyword>
<keyword evidence="2" id="KW-1133">Transmembrane helix</keyword>
<evidence type="ECO:0000313" key="3">
    <source>
        <dbReference type="Proteomes" id="UP001652623"/>
    </source>
</evidence>
<gene>
    <name evidence="4" type="primary">LOC107433892</name>
</gene>
<feature type="transmembrane region" description="Helical" evidence="2">
    <location>
        <begin position="156"/>
        <end position="176"/>
    </location>
</feature>
<feature type="transmembrane region" description="Helical" evidence="2">
    <location>
        <begin position="188"/>
        <end position="209"/>
    </location>
</feature>
<evidence type="ECO:0000313" key="4">
    <source>
        <dbReference type="RefSeq" id="XP_015900762.1"/>
    </source>
</evidence>
<reference evidence="4" key="1">
    <citation type="submission" date="2025-08" db="UniProtKB">
        <authorList>
            <consortium name="RefSeq"/>
        </authorList>
    </citation>
    <scope>IDENTIFICATION</scope>
    <source>
        <tissue evidence="4">Seedling</tissue>
    </source>
</reference>
<feature type="transmembrane region" description="Helical" evidence="2">
    <location>
        <begin position="106"/>
        <end position="124"/>
    </location>
</feature>
<evidence type="ECO:0000256" key="1">
    <source>
        <dbReference type="SAM" id="MobiDB-lite"/>
    </source>
</evidence>
<dbReference type="KEGG" id="zju:107433892"/>
<feature type="transmembrane region" description="Helical" evidence="2">
    <location>
        <begin position="270"/>
        <end position="290"/>
    </location>
</feature>
<accession>A0A6P4BNK7</accession>
<keyword evidence="2" id="KW-0812">Transmembrane</keyword>
<keyword evidence="2" id="KW-0472">Membrane</keyword>
<sequence>MIANASLISCNFSTFPSFPLKNPKLKTLLKAHNIKPRLAHSKTNYGCFSNQSQSDKPIFSFQKKGLRQICKSTLNNQNPKDPVLSNEDGLESEVGKSESVSEGRDWTTSILLFVLWGVLMYYVFNLAPNQTPSQDLYFLKKLLYLKGDDGFKMNEVLVALWYIMGLWPLVYGMLLLPTGRSSKSKIPVWPFLILSFFAGAYGLLPYFVLWKPPPPPVEETELSRWPLNFLESKLTAGISLAAGLGLIIYAGLADGDIWKEFFQYFRGSRFIHVTSLDFTLLSAFAPFWVYNDMTSRKMSDKGWLLPLSLVPLIGPALYIVLRPAPPLTTPLPLGSATSKPK</sequence>
<protein>
    <submittedName>
        <fullName evidence="4">Uncharacterized protein LOC107433892</fullName>
    </submittedName>
</protein>
<name>A0A6P4BNK7_ZIZJJ</name>
<feature type="transmembrane region" description="Helical" evidence="2">
    <location>
        <begin position="302"/>
        <end position="321"/>
    </location>
</feature>